<sequence>MVPEPVTEQNSKPAAKLKDELLALVALSEEILAIAQEEEVDVILLAQKEQQRFAGVQHFFQAYDKHAYQAENPLLNTLQQLDRQILARCNEYKQAVADQLVGFKKNQKAVNAYKGK</sequence>
<keyword evidence="4" id="KW-0143">Chaperone</keyword>
<dbReference type="Pfam" id="PF05400">
    <property type="entry name" value="FliT"/>
    <property type="match status" value="1"/>
</dbReference>
<evidence type="ECO:0000313" key="6">
    <source>
        <dbReference type="EMBL" id="WDE13229.1"/>
    </source>
</evidence>
<proteinExistence type="predicted"/>
<comment type="subcellular location">
    <subcellularLocation>
        <location evidence="1">Cytoplasm</location>
        <location evidence="1">Cytosol</location>
    </subcellularLocation>
</comment>
<accession>A0ABY7VHN1</accession>
<protein>
    <recommendedName>
        <fullName evidence="5">Flagellar protein FliT</fullName>
    </recommendedName>
</protein>
<evidence type="ECO:0000256" key="5">
    <source>
        <dbReference type="ARBA" id="ARBA00093797"/>
    </source>
</evidence>
<keyword evidence="2" id="KW-0963">Cytoplasm</keyword>
<dbReference type="RefSeq" id="WP_274053581.1">
    <property type="nucleotide sequence ID" value="NZ_CP059693.1"/>
</dbReference>
<name>A0ABY7VHN1_9GAMM</name>
<dbReference type="InterPro" id="IPR008622">
    <property type="entry name" value="FliT"/>
</dbReference>
<keyword evidence="3" id="KW-1005">Bacterial flagellum biogenesis</keyword>
<keyword evidence="7" id="KW-1185">Reference proteome</keyword>
<dbReference type="Proteomes" id="UP001215231">
    <property type="component" value="Chromosome"/>
</dbReference>
<organism evidence="6 7">
    <name type="scientific">Thalassomonas haliotis</name>
    <dbReference type="NCBI Taxonomy" id="485448"/>
    <lineage>
        <taxon>Bacteria</taxon>
        <taxon>Pseudomonadati</taxon>
        <taxon>Pseudomonadota</taxon>
        <taxon>Gammaproteobacteria</taxon>
        <taxon>Alteromonadales</taxon>
        <taxon>Colwelliaceae</taxon>
        <taxon>Thalassomonas</taxon>
    </lineage>
</organism>
<reference evidence="6 7" key="1">
    <citation type="journal article" date="2022" name="Mar. Drugs">
        <title>Bioassay-Guided Fractionation Leads to the Detection of Cholic Acid Generated by the Rare Thalassomonas sp.</title>
        <authorList>
            <person name="Pheiffer F."/>
            <person name="Schneider Y.K."/>
            <person name="Hansen E.H."/>
            <person name="Andersen J.H."/>
            <person name="Isaksson J."/>
            <person name="Busche T."/>
            <person name="R C."/>
            <person name="Kalinowski J."/>
            <person name="Zyl L.V."/>
            <person name="Trindade M."/>
        </authorList>
    </citation>
    <scope>NUCLEOTIDE SEQUENCE [LARGE SCALE GENOMIC DNA]</scope>
    <source>
        <strain evidence="6 7">A5K-61T</strain>
    </source>
</reference>
<evidence type="ECO:0000256" key="3">
    <source>
        <dbReference type="ARBA" id="ARBA00022795"/>
    </source>
</evidence>
<evidence type="ECO:0000256" key="1">
    <source>
        <dbReference type="ARBA" id="ARBA00004514"/>
    </source>
</evidence>
<gene>
    <name evidence="6" type="ORF">H3N35_07250</name>
</gene>
<evidence type="ECO:0000313" key="7">
    <source>
        <dbReference type="Proteomes" id="UP001215231"/>
    </source>
</evidence>
<dbReference type="EMBL" id="CP059693">
    <property type="protein sequence ID" value="WDE13229.1"/>
    <property type="molecule type" value="Genomic_DNA"/>
</dbReference>
<evidence type="ECO:0000256" key="4">
    <source>
        <dbReference type="ARBA" id="ARBA00023186"/>
    </source>
</evidence>
<evidence type="ECO:0000256" key="2">
    <source>
        <dbReference type="ARBA" id="ARBA00022490"/>
    </source>
</evidence>